<protein>
    <submittedName>
        <fullName evidence="2">Stage II sporulation protein P</fullName>
    </submittedName>
</protein>
<keyword evidence="3" id="KW-1185">Reference proteome</keyword>
<name>A0ABW4HW30_9BACI</name>
<evidence type="ECO:0000313" key="2">
    <source>
        <dbReference type="EMBL" id="MFD1609869.1"/>
    </source>
</evidence>
<gene>
    <name evidence="2" type="primary">spoIIP</name>
    <name evidence="2" type="ORF">ACFSBH_19810</name>
</gene>
<organism evidence="2 3">
    <name type="scientific">Oceanobacillus luteolus</name>
    <dbReference type="NCBI Taxonomy" id="1274358"/>
    <lineage>
        <taxon>Bacteria</taxon>
        <taxon>Bacillati</taxon>
        <taxon>Bacillota</taxon>
        <taxon>Bacilli</taxon>
        <taxon>Bacillales</taxon>
        <taxon>Bacillaceae</taxon>
        <taxon>Oceanobacillus</taxon>
    </lineage>
</organism>
<dbReference type="EMBL" id="JBHUDE010000164">
    <property type="protein sequence ID" value="MFD1609869.1"/>
    <property type="molecule type" value="Genomic_DNA"/>
</dbReference>
<reference evidence="3" key="1">
    <citation type="journal article" date="2019" name="Int. J. Syst. Evol. Microbiol.">
        <title>The Global Catalogue of Microorganisms (GCM) 10K type strain sequencing project: providing services to taxonomists for standard genome sequencing and annotation.</title>
        <authorList>
            <consortium name="The Broad Institute Genomics Platform"/>
            <consortium name="The Broad Institute Genome Sequencing Center for Infectious Disease"/>
            <person name="Wu L."/>
            <person name="Ma J."/>
        </authorList>
    </citation>
    <scope>NUCLEOTIDE SEQUENCE [LARGE SCALE GENOMIC DNA]</scope>
    <source>
        <strain evidence="3">CGMCC 1.12376</strain>
    </source>
</reference>
<dbReference type="RefSeq" id="WP_251510045.1">
    <property type="nucleotide sequence ID" value="NZ_JAMBON010000001.1"/>
</dbReference>
<feature type="transmembrane region" description="Helical" evidence="1">
    <location>
        <begin position="12"/>
        <end position="34"/>
    </location>
</feature>
<accession>A0ABW4HW30</accession>
<dbReference type="InterPro" id="IPR010897">
    <property type="entry name" value="Spore_II_P"/>
</dbReference>
<keyword evidence="1" id="KW-0812">Transmembrane</keyword>
<sequence length="385" mass="43938">MFFSKQNHQNFGLVRKIVALAISFFLIFLLVGYLTTMNPANRPSSNTISQWTSDINSSIYLHLLGMENRAFMHVYEEENQSKTIINTMFQLVTSIKPNDFRSLLGNELPGFSRYDREILIAGEGTDYTNLPVESSFPLEDVLEERQAVYEDDKEENGSEIEPPKNKEELENVVFIYNTHNRESFLPHLPDVTDPDLAHHREVNITKVSERLKEELAKRGIGAIVDETDIIGEVLVEKNWEYWQSYRASREVVTEAFAQNGKLKYAFDLHRDAISRDSTTKNINGEDYARVMFVIGEDNPAYEENLEIANELHKKLEEKYPGLSRGAVRQGGAGNNGVYNQDLSENLLLLEVGGVDNTLEEAYRTVEALAEVFSEYYWDAEAVQGN</sequence>
<dbReference type="Proteomes" id="UP001597221">
    <property type="component" value="Unassembled WGS sequence"/>
</dbReference>
<dbReference type="SUPFAM" id="SSF53187">
    <property type="entry name" value="Zn-dependent exopeptidases"/>
    <property type="match status" value="1"/>
</dbReference>
<proteinExistence type="predicted"/>
<keyword evidence="1" id="KW-0472">Membrane</keyword>
<dbReference type="NCBIfam" id="TIGR02867">
    <property type="entry name" value="spore_II_P"/>
    <property type="match status" value="1"/>
</dbReference>
<keyword evidence="1" id="KW-1133">Transmembrane helix</keyword>
<evidence type="ECO:0000256" key="1">
    <source>
        <dbReference type="SAM" id="Phobius"/>
    </source>
</evidence>
<comment type="caution">
    <text evidence="2">The sequence shown here is derived from an EMBL/GenBank/DDBJ whole genome shotgun (WGS) entry which is preliminary data.</text>
</comment>
<dbReference type="Pfam" id="PF07454">
    <property type="entry name" value="SpoIIP"/>
    <property type="match status" value="1"/>
</dbReference>
<evidence type="ECO:0000313" key="3">
    <source>
        <dbReference type="Proteomes" id="UP001597221"/>
    </source>
</evidence>